<proteinExistence type="predicted"/>
<dbReference type="PRINTS" id="PR00619">
    <property type="entry name" value="GATAZNFINGER"/>
</dbReference>
<dbReference type="Pfam" id="PF25026">
    <property type="entry name" value="Asd-4"/>
    <property type="match status" value="1"/>
</dbReference>
<dbReference type="PANTHER" id="PTHR10071">
    <property type="entry name" value="TRANSCRIPTION FACTOR GATA FAMILY MEMBER"/>
    <property type="match status" value="1"/>
</dbReference>
<feature type="compositionally biased region" description="Basic and acidic residues" evidence="9">
    <location>
        <begin position="378"/>
        <end position="404"/>
    </location>
</feature>
<evidence type="ECO:0000259" key="10">
    <source>
        <dbReference type="PROSITE" id="PS50114"/>
    </source>
</evidence>
<dbReference type="PANTHER" id="PTHR10071:SF338">
    <property type="entry name" value="GATA-TYPE DOMAIN-CONTAINING PROTEIN"/>
    <property type="match status" value="1"/>
</dbReference>
<feature type="domain" description="GATA-type" evidence="10">
    <location>
        <begin position="12"/>
        <end position="59"/>
    </location>
</feature>
<reference evidence="11" key="1">
    <citation type="journal article" date="2021" name="Nat. Commun.">
        <title>Genetic determinants of endophytism in the Arabidopsis root mycobiome.</title>
        <authorList>
            <person name="Mesny F."/>
            <person name="Miyauchi S."/>
            <person name="Thiergart T."/>
            <person name="Pickel B."/>
            <person name="Atanasova L."/>
            <person name="Karlsson M."/>
            <person name="Huettel B."/>
            <person name="Barry K.W."/>
            <person name="Haridas S."/>
            <person name="Chen C."/>
            <person name="Bauer D."/>
            <person name="Andreopoulos W."/>
            <person name="Pangilinan J."/>
            <person name="LaButti K."/>
            <person name="Riley R."/>
            <person name="Lipzen A."/>
            <person name="Clum A."/>
            <person name="Drula E."/>
            <person name="Henrissat B."/>
            <person name="Kohler A."/>
            <person name="Grigoriev I.V."/>
            <person name="Martin F.M."/>
            <person name="Hacquard S."/>
        </authorList>
    </citation>
    <scope>NUCLEOTIDE SEQUENCE</scope>
    <source>
        <strain evidence="11">MPI-CAGE-CH-0235</strain>
    </source>
</reference>
<feature type="compositionally biased region" description="Low complexity" evidence="9">
    <location>
        <begin position="94"/>
        <end position="109"/>
    </location>
</feature>
<dbReference type="GO" id="GO:0008270">
    <property type="term" value="F:zinc ion binding"/>
    <property type="evidence" value="ECO:0007669"/>
    <property type="project" value="UniProtKB-KW"/>
</dbReference>
<dbReference type="OrthoDB" id="515401at2759"/>
<dbReference type="FunFam" id="3.30.50.10:FF:000007">
    <property type="entry name" value="Nitrogen regulatory AreA, N-terminal"/>
    <property type="match status" value="1"/>
</dbReference>
<comment type="caution">
    <text evidence="11">The sequence shown here is derived from an EMBL/GenBank/DDBJ whole genome shotgun (WGS) entry which is preliminary data.</text>
</comment>
<gene>
    <name evidence="11" type="ORF">B0I35DRAFT_473030</name>
</gene>
<keyword evidence="3 8" id="KW-0863">Zinc-finger</keyword>
<evidence type="ECO:0000256" key="3">
    <source>
        <dbReference type="ARBA" id="ARBA00022771"/>
    </source>
</evidence>
<protein>
    <recommendedName>
        <fullName evidence="10">GATA-type domain-containing protein</fullName>
    </recommendedName>
</protein>
<keyword evidence="12" id="KW-1185">Reference proteome</keyword>
<evidence type="ECO:0000256" key="6">
    <source>
        <dbReference type="ARBA" id="ARBA00023163"/>
    </source>
</evidence>
<dbReference type="PROSITE" id="PS50114">
    <property type="entry name" value="GATA_ZN_FINGER_2"/>
    <property type="match status" value="1"/>
</dbReference>
<keyword evidence="7" id="KW-0539">Nucleus</keyword>
<dbReference type="Gene3D" id="3.30.50.10">
    <property type="entry name" value="Erythroid Transcription Factor GATA-1, subunit A"/>
    <property type="match status" value="1"/>
</dbReference>
<dbReference type="EMBL" id="JAGPNK010000001">
    <property type="protein sequence ID" value="KAH7328299.1"/>
    <property type="molecule type" value="Genomic_DNA"/>
</dbReference>
<dbReference type="InterPro" id="IPR056998">
    <property type="entry name" value="Asd-4/GZF3_helical"/>
</dbReference>
<evidence type="ECO:0000313" key="12">
    <source>
        <dbReference type="Proteomes" id="UP000813444"/>
    </source>
</evidence>
<keyword evidence="6" id="KW-0804">Transcription</keyword>
<dbReference type="GO" id="GO:0000981">
    <property type="term" value="F:DNA-binding transcription factor activity, RNA polymerase II-specific"/>
    <property type="evidence" value="ECO:0007669"/>
    <property type="project" value="TreeGrafter"/>
</dbReference>
<evidence type="ECO:0000256" key="9">
    <source>
        <dbReference type="SAM" id="MobiDB-lite"/>
    </source>
</evidence>
<evidence type="ECO:0000256" key="8">
    <source>
        <dbReference type="PROSITE-ProRule" id="PRU00094"/>
    </source>
</evidence>
<dbReference type="AlphaFoldDB" id="A0A8K0T709"/>
<dbReference type="PROSITE" id="PS00344">
    <property type="entry name" value="GATA_ZN_FINGER_1"/>
    <property type="match status" value="1"/>
</dbReference>
<feature type="compositionally biased region" description="Polar residues" evidence="9">
    <location>
        <begin position="235"/>
        <end position="248"/>
    </location>
</feature>
<evidence type="ECO:0000256" key="1">
    <source>
        <dbReference type="ARBA" id="ARBA00004123"/>
    </source>
</evidence>
<dbReference type="SUPFAM" id="SSF57716">
    <property type="entry name" value="Glucocorticoid receptor-like (DNA-binding domain)"/>
    <property type="match status" value="1"/>
</dbReference>
<organism evidence="11 12">
    <name type="scientific">Stachybotrys elegans</name>
    <dbReference type="NCBI Taxonomy" id="80388"/>
    <lineage>
        <taxon>Eukaryota</taxon>
        <taxon>Fungi</taxon>
        <taxon>Dikarya</taxon>
        <taxon>Ascomycota</taxon>
        <taxon>Pezizomycotina</taxon>
        <taxon>Sordariomycetes</taxon>
        <taxon>Hypocreomycetidae</taxon>
        <taxon>Hypocreales</taxon>
        <taxon>Stachybotryaceae</taxon>
        <taxon>Stachybotrys</taxon>
    </lineage>
</organism>
<dbReference type="CDD" id="cd00202">
    <property type="entry name" value="ZnF_GATA"/>
    <property type="match status" value="1"/>
</dbReference>
<accession>A0A8K0T709</accession>
<evidence type="ECO:0000256" key="5">
    <source>
        <dbReference type="ARBA" id="ARBA00023015"/>
    </source>
</evidence>
<evidence type="ECO:0000256" key="7">
    <source>
        <dbReference type="ARBA" id="ARBA00023242"/>
    </source>
</evidence>
<name>A0A8K0T709_9HYPO</name>
<feature type="region of interest" description="Disordered" evidence="9">
    <location>
        <begin position="221"/>
        <end position="262"/>
    </location>
</feature>
<dbReference type="Proteomes" id="UP000813444">
    <property type="component" value="Unassembled WGS sequence"/>
</dbReference>
<feature type="compositionally biased region" description="Basic and acidic residues" evidence="9">
    <location>
        <begin position="413"/>
        <end position="422"/>
    </location>
</feature>
<dbReference type="GO" id="GO:0005634">
    <property type="term" value="C:nucleus"/>
    <property type="evidence" value="ECO:0007669"/>
    <property type="project" value="UniProtKB-SubCell"/>
</dbReference>
<dbReference type="Pfam" id="PF00320">
    <property type="entry name" value="GATA"/>
    <property type="match status" value="1"/>
</dbReference>
<evidence type="ECO:0000256" key="4">
    <source>
        <dbReference type="ARBA" id="ARBA00022833"/>
    </source>
</evidence>
<dbReference type="InterPro" id="IPR000679">
    <property type="entry name" value="Znf_GATA"/>
</dbReference>
<keyword evidence="4" id="KW-0862">Zinc</keyword>
<sequence>MMATNGSSQPTCQNCSTSTTPLWRRDESGAVLCNACGLFLKLHGRPRPISLKTDVIKSRNRVKTAMRPDMTPKKKQQQQQQQQAANFPLSGDPNTAEHNAAVAAAATRRASQKSMNGNHDGADSPGSRTGTPSMYPGSLSTHPLPPYMVDDPYQSSGVNTFGAAGSTKGRAGSPMNGDRNMEAPQTHEQLIAHNSSLKTRVSELEFINELFQGRLSQLEQQEAATRRTQGGAEPSQLQAQLEASQDSEAQLRAQLEDSHRRENSLKRRLDELELELKEAKEALEAETARPTKKARTEAPAPEPQVAESSEAPAAAEPVPADAVVTDPAMVDSTTTEAIVSEAADSIMAEQAVAAVTEAPKNVDIPEAVEAPAETETTNGDKVEHTDKAENTDKAEAATDDKAEQPELAQQGEKTQEAEKPQDTDVTMETS</sequence>
<feature type="region of interest" description="Disordered" evidence="9">
    <location>
        <begin position="281"/>
        <end position="329"/>
    </location>
</feature>
<feature type="region of interest" description="Disordered" evidence="9">
    <location>
        <begin position="1"/>
        <end position="20"/>
    </location>
</feature>
<evidence type="ECO:0000256" key="2">
    <source>
        <dbReference type="ARBA" id="ARBA00022723"/>
    </source>
</evidence>
<dbReference type="InterPro" id="IPR013088">
    <property type="entry name" value="Znf_NHR/GATA"/>
</dbReference>
<dbReference type="GO" id="GO:0000122">
    <property type="term" value="P:negative regulation of transcription by RNA polymerase II"/>
    <property type="evidence" value="ECO:0007669"/>
    <property type="project" value="TreeGrafter"/>
</dbReference>
<feature type="region of interest" description="Disordered" evidence="9">
    <location>
        <begin position="57"/>
        <end position="134"/>
    </location>
</feature>
<feature type="region of interest" description="Disordered" evidence="9">
    <location>
        <begin position="357"/>
        <end position="430"/>
    </location>
</feature>
<evidence type="ECO:0000313" key="11">
    <source>
        <dbReference type="EMBL" id="KAH7328299.1"/>
    </source>
</evidence>
<keyword evidence="5" id="KW-0805">Transcription regulation</keyword>
<comment type="subcellular location">
    <subcellularLocation>
        <location evidence="1">Nucleus</location>
    </subcellularLocation>
</comment>
<feature type="compositionally biased region" description="Low complexity" evidence="9">
    <location>
        <begin position="297"/>
        <end position="328"/>
    </location>
</feature>
<dbReference type="GO" id="GO:0000978">
    <property type="term" value="F:RNA polymerase II cis-regulatory region sequence-specific DNA binding"/>
    <property type="evidence" value="ECO:0007669"/>
    <property type="project" value="TreeGrafter"/>
</dbReference>
<dbReference type="GO" id="GO:0045944">
    <property type="term" value="P:positive regulation of transcription by RNA polymerase II"/>
    <property type="evidence" value="ECO:0007669"/>
    <property type="project" value="TreeGrafter"/>
</dbReference>
<keyword evidence="2" id="KW-0479">Metal-binding</keyword>
<feature type="compositionally biased region" description="Low complexity" evidence="9">
    <location>
        <begin position="365"/>
        <end position="377"/>
    </location>
</feature>
<dbReference type="SMART" id="SM00401">
    <property type="entry name" value="ZnF_GATA"/>
    <property type="match status" value="1"/>
</dbReference>
<dbReference type="InterPro" id="IPR039355">
    <property type="entry name" value="Transcription_factor_GATA"/>
</dbReference>